<gene>
    <name evidence="2" type="ORF">KL933_003881</name>
</gene>
<dbReference type="AlphaFoldDB" id="A0AAN6D4L1"/>
<organism evidence="2 3">
    <name type="scientific">Ogataea haglerorum</name>
    <dbReference type="NCBI Taxonomy" id="1937702"/>
    <lineage>
        <taxon>Eukaryota</taxon>
        <taxon>Fungi</taxon>
        <taxon>Dikarya</taxon>
        <taxon>Ascomycota</taxon>
        <taxon>Saccharomycotina</taxon>
        <taxon>Pichiomycetes</taxon>
        <taxon>Pichiales</taxon>
        <taxon>Pichiaceae</taxon>
        <taxon>Ogataea</taxon>
    </lineage>
</organism>
<protein>
    <submittedName>
        <fullName evidence="2">Uncharacterized protein</fullName>
    </submittedName>
</protein>
<feature type="region of interest" description="Disordered" evidence="1">
    <location>
        <begin position="271"/>
        <end position="298"/>
    </location>
</feature>
<feature type="compositionally biased region" description="Basic and acidic residues" evidence="1">
    <location>
        <begin position="160"/>
        <end position="189"/>
    </location>
</feature>
<comment type="caution">
    <text evidence="2">The sequence shown here is derived from an EMBL/GenBank/DDBJ whole genome shotgun (WGS) entry which is preliminary data.</text>
</comment>
<feature type="region of interest" description="Disordered" evidence="1">
    <location>
        <begin position="368"/>
        <end position="412"/>
    </location>
</feature>
<feature type="compositionally biased region" description="Low complexity" evidence="1">
    <location>
        <begin position="380"/>
        <end position="389"/>
    </location>
</feature>
<proteinExistence type="predicted"/>
<dbReference type="EMBL" id="JAHLUH010000011">
    <property type="protein sequence ID" value="KAG7725833.1"/>
    <property type="molecule type" value="Genomic_DNA"/>
</dbReference>
<feature type="compositionally biased region" description="Basic residues" evidence="1">
    <location>
        <begin position="368"/>
        <end position="379"/>
    </location>
</feature>
<evidence type="ECO:0000313" key="2">
    <source>
        <dbReference type="EMBL" id="KAG7725833.1"/>
    </source>
</evidence>
<evidence type="ECO:0000313" key="3">
    <source>
        <dbReference type="Proteomes" id="UP000738402"/>
    </source>
</evidence>
<evidence type="ECO:0000256" key="1">
    <source>
        <dbReference type="SAM" id="MobiDB-lite"/>
    </source>
</evidence>
<name>A0AAN6D4L1_9ASCO</name>
<sequence>MMVIFGFIPPNPDPRNTLRTPQQNIGHTVLEAVCHHDVAEDVKTAFFEVVAEIDQLPARPRVVHEQQNLRTPVLDVVLAQFEQVLAHLVVNERLRHVSPLFWRRDVVDEQDERHQHDEDEGRRDTVDNEHRRSGRQRAHESGGCSEIAEAGPEVGGRAELQQETRHVGDDECHEESHRDERRDLVDVGKQKQLAQKPREQDAVDGVCAEDTQAGQDLVDRNGLEQLRGPHEADNDGEHGGRHLAENYQQRRQVDRLQDLHVFVQHFARDGAAHGEDDQQVAHKRDQQAAQRPEWDGFRRGLEVAAHGRSGKDACRSREKNAKHVSEILLARQLRPRGALREVREQVFCERGPGDARVENVVFFRIKRSHHERRQRHRQRGQNQQKTQQRAGLRNRLRANQRDHRAESQKHSAVDELEPVVRGQQFPHDAGLAVEIVQQRLDQAGHVQRSVQDLANVEDDAYRAAEFHPETAADHIIRPAALNGPVRRDGAHGERGEQINAVAHNQQQQRAQNAHLAQNETESQKHQYRQHVQDRRQRDAVHGVQFVGFFVRSGVRDRPVVGMAATGIKH</sequence>
<reference evidence="2" key="1">
    <citation type="journal article" date="2021" name="G3 (Bethesda)">
        <title>Genomic diversity, chromosomal rearrangements, and interspecies hybridization in the ogataea polymorpha species complex.</title>
        <authorList>
            <person name="Hanson S.J."/>
            <person name="Cinneide E.O."/>
            <person name="Salzberg L.I."/>
            <person name="Wolfe K.H."/>
            <person name="McGowan J."/>
            <person name="Fitzpatrick D.A."/>
            <person name="Matlin K."/>
        </authorList>
    </citation>
    <scope>NUCLEOTIDE SEQUENCE</scope>
    <source>
        <strain evidence="2">83-405-1</strain>
    </source>
</reference>
<accession>A0AAN6D4L1</accession>
<feature type="compositionally biased region" description="Basic and acidic residues" evidence="1">
    <location>
        <begin position="109"/>
        <end position="131"/>
    </location>
</feature>
<dbReference type="Proteomes" id="UP000738402">
    <property type="component" value="Unassembled WGS sequence"/>
</dbReference>
<feature type="compositionally biased region" description="Basic and acidic residues" evidence="1">
    <location>
        <begin position="399"/>
        <end position="412"/>
    </location>
</feature>
<feature type="region of interest" description="Disordered" evidence="1">
    <location>
        <begin position="109"/>
        <end position="204"/>
    </location>
</feature>